<reference evidence="2" key="1">
    <citation type="journal article" date="2015" name="PLoS ONE">
        <title>Comprehensive Evaluation of Toxoplasma gondii VEG and Neospora caninum LIV Genomes with Tachyzoite Stage Transcriptome and Proteome Defines Novel Transcript Features.</title>
        <authorList>
            <person name="Ramaprasad A."/>
            <person name="Mourier T."/>
            <person name="Naeem R."/>
            <person name="Malas T.B."/>
            <person name="Moussa E."/>
            <person name="Panigrahi A."/>
            <person name="Vermont S.J."/>
            <person name="Otto T.D."/>
            <person name="Wastling J."/>
            <person name="Pain A."/>
        </authorList>
    </citation>
    <scope>NUCLEOTIDE SEQUENCE</scope>
    <source>
        <strain evidence="2">Liverpool</strain>
    </source>
</reference>
<protein>
    <submittedName>
        <fullName evidence="2">Uncharacterized protein</fullName>
    </submittedName>
</protein>
<dbReference type="EMBL" id="LN714477">
    <property type="protein sequence ID" value="CEL64953.1"/>
    <property type="molecule type" value="Genomic_DNA"/>
</dbReference>
<proteinExistence type="predicted"/>
<feature type="compositionally biased region" description="Polar residues" evidence="1">
    <location>
        <begin position="120"/>
        <end position="129"/>
    </location>
</feature>
<dbReference type="InterPro" id="IPR056347">
    <property type="entry name" value="Microp_apicomplexa_8"/>
</dbReference>
<sequence length="302" mass="33752">MPAVRSLFKLGRRASTVCAFYCPSKNSVGLNAVSTQTLLTREVPSVAPPPLPFQQPRLCRDVPADESSGVKRDSVRKTGYAFQSQAWRSKYFPPPQSGGTASERGGIAYRRPEAQRLRETGNQTSQSQGGLRGGSKLSEENEVDIACRMGKTYARRCRQFFLDASSADTTGAVCSSGKARRPENPNSSCSKIEGRSEQSCPRNFLTSWLRMSSVRLAGHKHSESVLQQFYNRLPVRKRFLKAIRKGTLIWDKGQVKIPPIAMQGYGLPNKLVLPHQKEFNNKLPKFKGKINQLKATRIWFQD</sequence>
<evidence type="ECO:0000256" key="1">
    <source>
        <dbReference type="SAM" id="MobiDB-lite"/>
    </source>
</evidence>
<evidence type="ECO:0000313" key="2">
    <source>
        <dbReference type="EMBL" id="CEL64953.1"/>
    </source>
</evidence>
<dbReference type="AlphaFoldDB" id="A0A0F7U5A8"/>
<name>A0A0F7U5A8_NEOCL</name>
<gene>
    <name evidence="2" type="ORF">BN1204_008175_1</name>
</gene>
<organism evidence="2">
    <name type="scientific">Neospora caninum (strain Liverpool)</name>
    <dbReference type="NCBI Taxonomy" id="572307"/>
    <lineage>
        <taxon>Eukaryota</taxon>
        <taxon>Sar</taxon>
        <taxon>Alveolata</taxon>
        <taxon>Apicomplexa</taxon>
        <taxon>Conoidasida</taxon>
        <taxon>Coccidia</taxon>
        <taxon>Eucoccidiorida</taxon>
        <taxon>Eimeriorina</taxon>
        <taxon>Sarcocystidae</taxon>
        <taxon>Neospora</taxon>
    </lineage>
</organism>
<dbReference type="Pfam" id="PF23512">
    <property type="entry name" value="Microp_apicomplexa_8"/>
    <property type="match status" value="1"/>
</dbReference>
<accession>A0A0F7U5A8</accession>
<feature type="region of interest" description="Disordered" evidence="1">
    <location>
        <begin position="172"/>
        <end position="194"/>
    </location>
</feature>
<feature type="region of interest" description="Disordered" evidence="1">
    <location>
        <begin position="115"/>
        <end position="137"/>
    </location>
</feature>